<keyword evidence="2" id="KW-0804">Transcription</keyword>
<feature type="domain" description="HTH myb-type" evidence="6">
    <location>
        <begin position="128"/>
        <end position="181"/>
    </location>
</feature>
<protein>
    <submittedName>
        <fullName evidence="7">Myb domain-containing protein</fullName>
    </submittedName>
</protein>
<dbReference type="EMBL" id="LXWW01000571">
    <property type="protein sequence ID" value="OAO11960.1"/>
    <property type="molecule type" value="Genomic_DNA"/>
</dbReference>
<dbReference type="PROSITE" id="PS51294">
    <property type="entry name" value="HTH_MYB"/>
    <property type="match status" value="1"/>
</dbReference>
<dbReference type="InterPro" id="IPR009057">
    <property type="entry name" value="Homeodomain-like_sf"/>
</dbReference>
<dbReference type="Pfam" id="PF00249">
    <property type="entry name" value="Myb_DNA-binding"/>
    <property type="match status" value="1"/>
</dbReference>
<feature type="compositionally biased region" description="Polar residues" evidence="5">
    <location>
        <begin position="237"/>
        <end position="249"/>
    </location>
</feature>
<accession>A0A196S494</accession>
<evidence type="ECO:0000313" key="7">
    <source>
        <dbReference type="EMBL" id="OAO11960.1"/>
    </source>
</evidence>
<dbReference type="Gene3D" id="1.10.10.60">
    <property type="entry name" value="Homeodomain-like"/>
    <property type="match status" value="1"/>
</dbReference>
<dbReference type="SMART" id="SM00717">
    <property type="entry name" value="SANT"/>
    <property type="match status" value="1"/>
</dbReference>
<evidence type="ECO:0000259" key="6">
    <source>
        <dbReference type="PROSITE" id="PS51294"/>
    </source>
</evidence>
<sequence>MNDSDKRYDETSGFEGFQDVELPSRTTGMTTEASSFGLEFSTNSTHEPLLYQNISVPRFSGVDLQAPLLSPSLRREQELNRELVECRKKIQLLEEKTKALFLENESLKNSIRLLSQNARVVDSSKEGEVSKRYWTADEHKRFLEALKLFDEKNKSAISAYVRTKTVSQVRSHMQKYKSRLQRLGEKPMNHTLLRSEVPEPCEPNPGTEEDKGEPPSTSERTELRFVTPLEPCFPSAGDNNNRNYSPFSI</sequence>
<evidence type="ECO:0000313" key="8">
    <source>
        <dbReference type="Proteomes" id="UP000078348"/>
    </source>
</evidence>
<proteinExistence type="predicted"/>
<feature type="coiled-coil region" evidence="4">
    <location>
        <begin position="76"/>
        <end position="110"/>
    </location>
</feature>
<dbReference type="InterPro" id="IPR001005">
    <property type="entry name" value="SANT/Myb"/>
</dbReference>
<keyword evidence="4" id="KW-0175">Coiled coil</keyword>
<dbReference type="PANTHER" id="PTHR12802:SF155">
    <property type="entry name" value="DEUBIQUITINASE MYSM1"/>
    <property type="match status" value="1"/>
</dbReference>
<dbReference type="NCBIfam" id="TIGR01557">
    <property type="entry name" value="myb_SHAQKYF"/>
    <property type="match status" value="1"/>
</dbReference>
<evidence type="ECO:0000256" key="2">
    <source>
        <dbReference type="ARBA" id="ARBA00023163"/>
    </source>
</evidence>
<feature type="region of interest" description="Disordered" evidence="5">
    <location>
        <begin position="187"/>
        <end position="249"/>
    </location>
</feature>
<dbReference type="InterPro" id="IPR017930">
    <property type="entry name" value="Myb_dom"/>
</dbReference>
<keyword evidence="8" id="KW-1185">Reference proteome</keyword>
<dbReference type="OrthoDB" id="118550at2759"/>
<dbReference type="PANTHER" id="PTHR12802">
    <property type="entry name" value="SWI/SNF COMPLEX-RELATED"/>
    <property type="match status" value="1"/>
</dbReference>
<evidence type="ECO:0000256" key="4">
    <source>
        <dbReference type="SAM" id="Coils"/>
    </source>
</evidence>
<dbReference type="STRING" id="478820.A0A196S494"/>
<dbReference type="CDD" id="cd00167">
    <property type="entry name" value="SANT"/>
    <property type="match status" value="1"/>
</dbReference>
<keyword evidence="3" id="KW-0539">Nucleus</keyword>
<dbReference type="Proteomes" id="UP000078348">
    <property type="component" value="Unassembled WGS sequence"/>
</dbReference>
<evidence type="ECO:0000256" key="3">
    <source>
        <dbReference type="ARBA" id="ARBA00023242"/>
    </source>
</evidence>
<gene>
    <name evidence="7" type="ORF">AV274_6354</name>
</gene>
<evidence type="ECO:0000256" key="1">
    <source>
        <dbReference type="ARBA" id="ARBA00023015"/>
    </source>
</evidence>
<organism evidence="7 8">
    <name type="scientific">Blastocystis sp. subtype 1 (strain ATCC 50177 / NandII)</name>
    <dbReference type="NCBI Taxonomy" id="478820"/>
    <lineage>
        <taxon>Eukaryota</taxon>
        <taxon>Sar</taxon>
        <taxon>Stramenopiles</taxon>
        <taxon>Bigyra</taxon>
        <taxon>Opalozoa</taxon>
        <taxon>Opalinata</taxon>
        <taxon>Blastocystidae</taxon>
        <taxon>Blastocystis</taxon>
    </lineage>
</organism>
<dbReference type="GO" id="GO:0003677">
    <property type="term" value="F:DNA binding"/>
    <property type="evidence" value="ECO:0007669"/>
    <property type="project" value="InterPro"/>
</dbReference>
<dbReference type="InterPro" id="IPR006447">
    <property type="entry name" value="Myb_dom_plants"/>
</dbReference>
<feature type="region of interest" description="Disordered" evidence="5">
    <location>
        <begin position="1"/>
        <end position="31"/>
    </location>
</feature>
<feature type="compositionally biased region" description="Basic and acidic residues" evidence="5">
    <location>
        <begin position="1"/>
        <end position="10"/>
    </location>
</feature>
<name>A0A196S494_BLAHN</name>
<dbReference type="AlphaFoldDB" id="A0A196S494"/>
<keyword evidence="1" id="KW-0805">Transcription regulation</keyword>
<comment type="caution">
    <text evidence="7">The sequence shown here is derived from an EMBL/GenBank/DDBJ whole genome shotgun (WGS) entry which is preliminary data.</text>
</comment>
<evidence type="ECO:0000256" key="5">
    <source>
        <dbReference type="SAM" id="MobiDB-lite"/>
    </source>
</evidence>
<feature type="compositionally biased region" description="Basic and acidic residues" evidence="5">
    <location>
        <begin position="208"/>
        <end position="223"/>
    </location>
</feature>
<reference evidence="7 8" key="1">
    <citation type="submission" date="2016-05" db="EMBL/GenBank/DDBJ databases">
        <title>Nuclear genome of Blastocystis sp. subtype 1 NandII.</title>
        <authorList>
            <person name="Gentekaki E."/>
            <person name="Curtis B."/>
            <person name="Stairs C."/>
            <person name="Eme L."/>
            <person name="Herman E."/>
            <person name="Klimes V."/>
            <person name="Arias M.C."/>
            <person name="Elias M."/>
            <person name="Hilliou F."/>
            <person name="Klute M."/>
            <person name="Malik S.-B."/>
            <person name="Pightling A."/>
            <person name="Rachubinski R."/>
            <person name="Salas D."/>
            <person name="Schlacht A."/>
            <person name="Suga H."/>
            <person name="Archibald J."/>
            <person name="Ball S.G."/>
            <person name="Clark G."/>
            <person name="Dacks J."/>
            <person name="Van Der Giezen M."/>
            <person name="Tsaousis A."/>
            <person name="Roger A."/>
        </authorList>
    </citation>
    <scope>NUCLEOTIDE SEQUENCE [LARGE SCALE GENOMIC DNA]</scope>
    <source>
        <strain evidence="8">ATCC 50177 / NandII</strain>
    </source>
</reference>
<dbReference type="SUPFAM" id="SSF46689">
    <property type="entry name" value="Homeodomain-like"/>
    <property type="match status" value="1"/>
</dbReference>